<dbReference type="InterPro" id="IPR007743">
    <property type="entry name" value="Immunity-related_GTPase-like"/>
</dbReference>
<dbReference type="SUPFAM" id="SSF52540">
    <property type="entry name" value="P-loop containing nucleoside triphosphate hydrolases"/>
    <property type="match status" value="1"/>
</dbReference>
<dbReference type="AlphaFoldDB" id="A0A9X6RJG4"/>
<dbReference type="OrthoDB" id="422720at2759"/>
<evidence type="ECO:0000313" key="2">
    <source>
        <dbReference type="Proteomes" id="UP000192578"/>
    </source>
</evidence>
<proteinExistence type="predicted"/>
<gene>
    <name evidence="1" type="ORF">BV898_14475</name>
</gene>
<evidence type="ECO:0000313" key="1">
    <source>
        <dbReference type="EMBL" id="OWA49941.1"/>
    </source>
</evidence>
<sequence>MAKSYWPVPWRKLLVVPGRAVLSDDGSTDSLSSVSASAVSRIYSRPPVRWLVLALAAATGLGMELLRRVGKYLGKETTDVPACVDPDCLCRQPLPPSASTQKMVERQRFNLNAEALDLNVAVIGRPNSGKSTLIQKLRHALGNTDSDELSSRDLAEPTGSAVFCYDDDDAAAPSEHPATKIGRVRFWGTTRALVSARDFEEHHMYSMDFLLIVIRQRLIESDVKMVLQAFRWGVPFAVVRTHSDLAVDKLVRGGTPRRAAKEAVKTETETEIMLMVTAHALTGRDCVPCFCTSEYEFGAQLSDKSMDENNLIGQVTLQRSLKRSRLSYEHEIA</sequence>
<dbReference type="Proteomes" id="UP000192578">
    <property type="component" value="Unassembled WGS sequence"/>
</dbReference>
<accession>A0A9X6RJG4</accession>
<dbReference type="InterPro" id="IPR027417">
    <property type="entry name" value="P-loop_NTPase"/>
</dbReference>
<dbReference type="GO" id="GO:0016020">
    <property type="term" value="C:membrane"/>
    <property type="evidence" value="ECO:0007669"/>
    <property type="project" value="InterPro"/>
</dbReference>
<reference evidence="2" key="1">
    <citation type="submission" date="2017-01" db="EMBL/GenBank/DDBJ databases">
        <title>Comparative genomics of anhydrobiosis in the tardigrade Hypsibius dujardini.</title>
        <authorList>
            <person name="Yoshida Y."/>
            <person name="Koutsovoulos G."/>
            <person name="Laetsch D."/>
            <person name="Stevens L."/>
            <person name="Kumar S."/>
            <person name="Horikawa D."/>
            <person name="Ishino K."/>
            <person name="Komine S."/>
            <person name="Tomita M."/>
            <person name="Blaxter M."/>
            <person name="Arakawa K."/>
        </authorList>
    </citation>
    <scope>NUCLEOTIDE SEQUENCE [LARGE SCALE GENOMIC DNA]</scope>
    <source>
        <strain evidence="2">Z151</strain>
    </source>
</reference>
<protein>
    <submittedName>
        <fullName evidence="1">Uncharacterized protein</fullName>
    </submittedName>
</protein>
<dbReference type="Pfam" id="PF05049">
    <property type="entry name" value="IIGP"/>
    <property type="match status" value="1"/>
</dbReference>
<dbReference type="Gene3D" id="3.40.50.300">
    <property type="entry name" value="P-loop containing nucleotide triphosphate hydrolases"/>
    <property type="match status" value="1"/>
</dbReference>
<comment type="caution">
    <text evidence="1">The sequence shown here is derived from an EMBL/GenBank/DDBJ whole genome shotgun (WGS) entry which is preliminary data.</text>
</comment>
<dbReference type="EMBL" id="MTYJ01000178">
    <property type="protein sequence ID" value="OWA49941.1"/>
    <property type="molecule type" value="Genomic_DNA"/>
</dbReference>
<organism evidence="1 2">
    <name type="scientific">Hypsibius exemplaris</name>
    <name type="common">Freshwater tardigrade</name>
    <dbReference type="NCBI Taxonomy" id="2072580"/>
    <lineage>
        <taxon>Eukaryota</taxon>
        <taxon>Metazoa</taxon>
        <taxon>Ecdysozoa</taxon>
        <taxon>Tardigrada</taxon>
        <taxon>Eutardigrada</taxon>
        <taxon>Parachela</taxon>
        <taxon>Hypsibioidea</taxon>
        <taxon>Hypsibiidae</taxon>
        <taxon>Hypsibius</taxon>
    </lineage>
</organism>
<keyword evidence="2" id="KW-1185">Reference proteome</keyword>
<name>A0A9X6RJG4_HYPEX</name>
<dbReference type="GO" id="GO:0005525">
    <property type="term" value="F:GTP binding"/>
    <property type="evidence" value="ECO:0007669"/>
    <property type="project" value="InterPro"/>
</dbReference>